<dbReference type="AlphaFoldDB" id="A0AAX4KHR2"/>
<name>A0AAX4KHR2_9TREE</name>
<gene>
    <name evidence="2" type="ORF">V865_002984</name>
</gene>
<dbReference type="KEGG" id="ker:91101788"/>
<feature type="region of interest" description="Disordered" evidence="1">
    <location>
        <begin position="1"/>
        <end position="20"/>
    </location>
</feature>
<protein>
    <submittedName>
        <fullName evidence="2">Uncharacterized protein</fullName>
    </submittedName>
</protein>
<accession>A0AAX4KHR2</accession>
<evidence type="ECO:0000313" key="2">
    <source>
        <dbReference type="EMBL" id="WWD04913.1"/>
    </source>
</evidence>
<evidence type="ECO:0000313" key="3">
    <source>
        <dbReference type="Proteomes" id="UP001358614"/>
    </source>
</evidence>
<sequence length="227" mass="25514">MSQPSRPQTPGPSPYLPQKRFPIRDRRGQLTDFLEDQNEAQALQAAIRVARRIFFCSKSVRIVAKLLSMTGPNAFSRSSLSPLNDVDSVMIDEGVVRGIQVFKKWGIMDIVLDPHMRDYGPVSMAVPNQIRIKYNVWSSRESVKAETVPPLPKDNDPSPTWGSVSKYKDEHVFKLSSAGVKDDLLAEHGLIQREDVKTAGSNQHHDLIENSTGRFGFKLEENTRISI</sequence>
<dbReference type="EMBL" id="CP144089">
    <property type="protein sequence ID" value="WWD04913.1"/>
    <property type="molecule type" value="Genomic_DNA"/>
</dbReference>
<dbReference type="Proteomes" id="UP001358614">
    <property type="component" value="Chromosome 1"/>
</dbReference>
<organism evidence="2 3">
    <name type="scientific">Kwoniella europaea PYCC6329</name>
    <dbReference type="NCBI Taxonomy" id="1423913"/>
    <lineage>
        <taxon>Eukaryota</taxon>
        <taxon>Fungi</taxon>
        <taxon>Dikarya</taxon>
        <taxon>Basidiomycota</taxon>
        <taxon>Agaricomycotina</taxon>
        <taxon>Tremellomycetes</taxon>
        <taxon>Tremellales</taxon>
        <taxon>Cryptococcaceae</taxon>
        <taxon>Kwoniella</taxon>
    </lineage>
</organism>
<reference evidence="2 3" key="1">
    <citation type="submission" date="2024-01" db="EMBL/GenBank/DDBJ databases">
        <title>Comparative genomics of Cryptococcus and Kwoniella reveals pathogenesis evolution and contrasting modes of karyotype evolution via chromosome fusion or intercentromeric recombination.</title>
        <authorList>
            <person name="Coelho M.A."/>
            <person name="David-Palma M."/>
            <person name="Shea T."/>
            <person name="Bowers K."/>
            <person name="McGinley-Smith S."/>
            <person name="Mohammad A.W."/>
            <person name="Gnirke A."/>
            <person name="Yurkov A.M."/>
            <person name="Nowrousian M."/>
            <person name="Sun S."/>
            <person name="Cuomo C.A."/>
            <person name="Heitman J."/>
        </authorList>
    </citation>
    <scope>NUCLEOTIDE SEQUENCE [LARGE SCALE GENOMIC DNA]</scope>
    <source>
        <strain evidence="2 3">PYCC6329</strain>
    </source>
</reference>
<dbReference type="GeneID" id="91101788"/>
<keyword evidence="3" id="KW-1185">Reference proteome</keyword>
<dbReference type="RefSeq" id="XP_066082880.1">
    <property type="nucleotide sequence ID" value="XM_066226783.1"/>
</dbReference>
<proteinExistence type="predicted"/>
<evidence type="ECO:0000256" key="1">
    <source>
        <dbReference type="SAM" id="MobiDB-lite"/>
    </source>
</evidence>